<feature type="region of interest" description="Disordered" evidence="1">
    <location>
        <begin position="17"/>
        <end position="54"/>
    </location>
</feature>
<organism evidence="2 3">
    <name type="scientific">Petrolisthes cinctipes</name>
    <name type="common">Flat porcelain crab</name>
    <dbReference type="NCBI Taxonomy" id="88211"/>
    <lineage>
        <taxon>Eukaryota</taxon>
        <taxon>Metazoa</taxon>
        <taxon>Ecdysozoa</taxon>
        <taxon>Arthropoda</taxon>
        <taxon>Crustacea</taxon>
        <taxon>Multicrustacea</taxon>
        <taxon>Malacostraca</taxon>
        <taxon>Eumalacostraca</taxon>
        <taxon>Eucarida</taxon>
        <taxon>Decapoda</taxon>
        <taxon>Pleocyemata</taxon>
        <taxon>Anomura</taxon>
        <taxon>Galatheoidea</taxon>
        <taxon>Porcellanidae</taxon>
        <taxon>Petrolisthes</taxon>
    </lineage>
</organism>
<evidence type="ECO:0000313" key="2">
    <source>
        <dbReference type="EMBL" id="KAK3875302.1"/>
    </source>
</evidence>
<dbReference type="Proteomes" id="UP001286313">
    <property type="component" value="Unassembled WGS sequence"/>
</dbReference>
<dbReference type="AlphaFoldDB" id="A0AAE1KL09"/>
<name>A0AAE1KL09_PETCI</name>
<evidence type="ECO:0000256" key="1">
    <source>
        <dbReference type="SAM" id="MobiDB-lite"/>
    </source>
</evidence>
<gene>
    <name evidence="2" type="ORF">Pcinc_019819</name>
</gene>
<keyword evidence="3" id="KW-1185">Reference proteome</keyword>
<feature type="compositionally biased region" description="Basic and acidic residues" evidence="1">
    <location>
        <begin position="17"/>
        <end position="44"/>
    </location>
</feature>
<accession>A0AAE1KL09</accession>
<protein>
    <submittedName>
        <fullName evidence="2">Uncharacterized protein</fullName>
    </submittedName>
</protein>
<comment type="caution">
    <text evidence="2">The sequence shown here is derived from an EMBL/GenBank/DDBJ whole genome shotgun (WGS) entry which is preliminary data.</text>
</comment>
<proteinExistence type="predicted"/>
<dbReference type="EMBL" id="JAWQEG010001986">
    <property type="protein sequence ID" value="KAK3875302.1"/>
    <property type="molecule type" value="Genomic_DNA"/>
</dbReference>
<reference evidence="2" key="1">
    <citation type="submission" date="2023-10" db="EMBL/GenBank/DDBJ databases">
        <title>Genome assemblies of two species of porcelain crab, Petrolisthes cinctipes and Petrolisthes manimaculis (Anomura: Porcellanidae).</title>
        <authorList>
            <person name="Angst P."/>
        </authorList>
    </citation>
    <scope>NUCLEOTIDE SEQUENCE</scope>
    <source>
        <strain evidence="2">PB745_01</strain>
        <tissue evidence="2">Gill</tissue>
    </source>
</reference>
<sequence length="79" mass="9542">MGLSSFIIHVVWDEAQRKRDEDEDEMNKLKKERGMEDKGEGREKRGMKRRKTLTNWRMEAEWKTEVRGEKKREMGNGEE</sequence>
<evidence type="ECO:0000313" key="3">
    <source>
        <dbReference type="Proteomes" id="UP001286313"/>
    </source>
</evidence>